<evidence type="ECO:0000313" key="1">
    <source>
        <dbReference type="EMBL" id="CAF9905933.1"/>
    </source>
</evidence>
<protein>
    <submittedName>
        <fullName evidence="1">Uncharacterized protein</fullName>
    </submittedName>
</protein>
<dbReference type="AlphaFoldDB" id="A0A8H3I5W2"/>
<dbReference type="EMBL" id="CAJPDT010000002">
    <property type="protein sequence ID" value="CAF9905933.1"/>
    <property type="molecule type" value="Genomic_DNA"/>
</dbReference>
<gene>
    <name evidence="1" type="ORF">IMSHALPRED_004022</name>
</gene>
<keyword evidence="2" id="KW-1185">Reference proteome</keyword>
<name>A0A8H3I5W2_9LECA</name>
<dbReference type="OrthoDB" id="5395789at2759"/>
<comment type="caution">
    <text evidence="1">The sequence shown here is derived from an EMBL/GenBank/DDBJ whole genome shotgun (WGS) entry which is preliminary data.</text>
</comment>
<organism evidence="1 2">
    <name type="scientific">Imshaugia aleurites</name>
    <dbReference type="NCBI Taxonomy" id="172621"/>
    <lineage>
        <taxon>Eukaryota</taxon>
        <taxon>Fungi</taxon>
        <taxon>Dikarya</taxon>
        <taxon>Ascomycota</taxon>
        <taxon>Pezizomycotina</taxon>
        <taxon>Lecanoromycetes</taxon>
        <taxon>OSLEUM clade</taxon>
        <taxon>Lecanoromycetidae</taxon>
        <taxon>Lecanorales</taxon>
        <taxon>Lecanorineae</taxon>
        <taxon>Parmeliaceae</taxon>
        <taxon>Imshaugia</taxon>
    </lineage>
</organism>
<proteinExistence type="predicted"/>
<dbReference type="Proteomes" id="UP000664534">
    <property type="component" value="Unassembled WGS sequence"/>
</dbReference>
<reference evidence="1" key="1">
    <citation type="submission" date="2021-03" db="EMBL/GenBank/DDBJ databases">
        <authorList>
            <person name="Tagirdzhanova G."/>
        </authorList>
    </citation>
    <scope>NUCLEOTIDE SEQUENCE</scope>
</reference>
<evidence type="ECO:0000313" key="2">
    <source>
        <dbReference type="Proteomes" id="UP000664534"/>
    </source>
</evidence>
<sequence length="158" mass="17773">MAIKYLDTCAQLPAGAPLGFPHIIDLEGIHDDTAEANLRIADMIVTVCVSRNSKTLERFIDLYRIFKYYYDYKEIGNIPGLLHHSREERRDGVPLSKALLNESGLQSSGKAASRDLKATNEEGILEKAPNIGYPVLNDKLWVRKAAVQIIVKDYAGWW</sequence>
<accession>A0A8H3I5W2</accession>